<keyword evidence="4" id="KW-1133">Transmembrane helix</keyword>
<comment type="subcellular location">
    <subcellularLocation>
        <location evidence="1">Cell membrane</location>
    </subcellularLocation>
</comment>
<gene>
    <name evidence="8" type="ORF">J34TS1_49020</name>
</gene>
<dbReference type="SMART" id="SM00471">
    <property type="entry name" value="HDc"/>
    <property type="match status" value="1"/>
</dbReference>
<feature type="domain" description="HAMP" evidence="5">
    <location>
        <begin position="261"/>
        <end position="312"/>
    </location>
</feature>
<feature type="transmembrane region" description="Helical" evidence="4">
    <location>
        <begin position="112"/>
        <end position="136"/>
    </location>
</feature>
<protein>
    <recommendedName>
        <fullName evidence="10">HD domain-containing protein</fullName>
    </recommendedName>
</protein>
<feature type="domain" description="HD-GYP" evidence="7">
    <location>
        <begin position="314"/>
        <end position="512"/>
    </location>
</feature>
<dbReference type="GO" id="GO:0005886">
    <property type="term" value="C:plasma membrane"/>
    <property type="evidence" value="ECO:0007669"/>
    <property type="project" value="UniProtKB-SubCell"/>
</dbReference>
<evidence type="ECO:0000256" key="3">
    <source>
        <dbReference type="ARBA" id="ARBA00023136"/>
    </source>
</evidence>
<dbReference type="InterPro" id="IPR037522">
    <property type="entry name" value="HD_GYP_dom"/>
</dbReference>
<dbReference type="SUPFAM" id="SSF158472">
    <property type="entry name" value="HAMP domain-like"/>
    <property type="match status" value="1"/>
</dbReference>
<organism evidence="8 9">
    <name type="scientific">Paenibacillus azoreducens</name>
    <dbReference type="NCBI Taxonomy" id="116718"/>
    <lineage>
        <taxon>Bacteria</taxon>
        <taxon>Bacillati</taxon>
        <taxon>Bacillota</taxon>
        <taxon>Bacilli</taxon>
        <taxon>Bacillales</taxon>
        <taxon>Paenibacillaceae</taxon>
        <taxon>Paenibacillus</taxon>
    </lineage>
</organism>
<dbReference type="SMART" id="SM00304">
    <property type="entry name" value="HAMP"/>
    <property type="match status" value="1"/>
</dbReference>
<evidence type="ECO:0000256" key="4">
    <source>
        <dbReference type="SAM" id="Phobius"/>
    </source>
</evidence>
<dbReference type="Gene3D" id="6.10.340.10">
    <property type="match status" value="1"/>
</dbReference>
<evidence type="ECO:0000256" key="1">
    <source>
        <dbReference type="ARBA" id="ARBA00004236"/>
    </source>
</evidence>
<keyword evidence="2" id="KW-1003">Cell membrane</keyword>
<dbReference type="PANTHER" id="PTHR45228">
    <property type="entry name" value="CYCLIC DI-GMP PHOSPHODIESTERASE TM_0186-RELATED"/>
    <property type="match status" value="1"/>
</dbReference>
<feature type="transmembrane region" description="Helical" evidence="4">
    <location>
        <begin position="203"/>
        <end position="225"/>
    </location>
</feature>
<feature type="transmembrane region" description="Helical" evidence="4">
    <location>
        <begin position="142"/>
        <end position="165"/>
    </location>
</feature>
<evidence type="ECO:0000259" key="6">
    <source>
        <dbReference type="PROSITE" id="PS51831"/>
    </source>
</evidence>
<evidence type="ECO:0000259" key="7">
    <source>
        <dbReference type="PROSITE" id="PS51832"/>
    </source>
</evidence>
<dbReference type="CDD" id="cd00077">
    <property type="entry name" value="HDc"/>
    <property type="match status" value="1"/>
</dbReference>
<dbReference type="GO" id="GO:0007165">
    <property type="term" value="P:signal transduction"/>
    <property type="evidence" value="ECO:0007669"/>
    <property type="project" value="InterPro"/>
</dbReference>
<dbReference type="SUPFAM" id="SSF109604">
    <property type="entry name" value="HD-domain/PDEase-like"/>
    <property type="match status" value="1"/>
</dbReference>
<dbReference type="InterPro" id="IPR003660">
    <property type="entry name" value="HAMP_dom"/>
</dbReference>
<proteinExistence type="predicted"/>
<evidence type="ECO:0000259" key="5">
    <source>
        <dbReference type="PROSITE" id="PS50885"/>
    </source>
</evidence>
<comment type="caution">
    <text evidence="8">The sequence shown here is derived from an EMBL/GenBank/DDBJ whole genome shotgun (WGS) entry which is preliminary data.</text>
</comment>
<sequence>MDTESACPETRNLYRTFFYKLLRNYVVGSLLVILIAGSSVVLATLNLPPEEHRRLGFIMLLSLAVMTIVELIVFLRHIKPIRQGLNSGAGLKKLKAAYVQTHRLPLLTVFRILVPHLLGFSVPAVILTSCLLSRGLLNFPVLYMLGASLGALVIAGMHAMLDFFLTTAAIRPLLVDLKIQANKKYQVELNAKGYKFLSIRPKFLISGMLIGTSPLLLFSLVVHFRLQNSDAGLFQNYWSWAGVILLIAAAFTYMGARLITQDIERPISQLYDAMNDIKEGQMTKIPNIYSDEFSKLVSGFNMMVGSLQHREKQSQVMLDSYFVALAAALDARDPYTAGHSLRVAEYSELIGRLCSMSTEELAIIRKSALLHDIGKIGISDTVLLKEGRLTDEEFNQIKAHPILGENILVQIEPKDEMAPLLPGVRSHHERYDGQGYPDGLAGEDIPVLGRIIAVADAYDAMTSDRPYRRGMAPSIALLILEEGKGSQWDPAFAQVFVDHMRAQLFSMRKGRA</sequence>
<keyword evidence="9" id="KW-1185">Reference proteome</keyword>
<evidence type="ECO:0000313" key="8">
    <source>
        <dbReference type="EMBL" id="GIO50137.1"/>
    </source>
</evidence>
<evidence type="ECO:0000256" key="2">
    <source>
        <dbReference type="ARBA" id="ARBA00022475"/>
    </source>
</evidence>
<dbReference type="PROSITE" id="PS51831">
    <property type="entry name" value="HD"/>
    <property type="match status" value="1"/>
</dbReference>
<evidence type="ECO:0008006" key="10">
    <source>
        <dbReference type="Google" id="ProtNLM"/>
    </source>
</evidence>
<feature type="domain" description="HD" evidence="6">
    <location>
        <begin position="336"/>
        <end position="461"/>
    </location>
</feature>
<feature type="transmembrane region" description="Helical" evidence="4">
    <location>
        <begin position="55"/>
        <end position="75"/>
    </location>
</feature>
<accession>A0A919YKV6</accession>
<dbReference type="CDD" id="cd06225">
    <property type="entry name" value="HAMP"/>
    <property type="match status" value="1"/>
</dbReference>
<feature type="transmembrane region" description="Helical" evidence="4">
    <location>
        <begin position="237"/>
        <end position="256"/>
    </location>
</feature>
<dbReference type="Pfam" id="PF13487">
    <property type="entry name" value="HD_5"/>
    <property type="match status" value="1"/>
</dbReference>
<dbReference type="Gene3D" id="1.10.3210.10">
    <property type="entry name" value="Hypothetical protein af1432"/>
    <property type="match status" value="1"/>
</dbReference>
<name>A0A919YKV6_9BACL</name>
<keyword evidence="3 4" id="KW-0472">Membrane</keyword>
<dbReference type="AlphaFoldDB" id="A0A919YKV6"/>
<reference evidence="8 9" key="1">
    <citation type="submission" date="2021-03" db="EMBL/GenBank/DDBJ databases">
        <title>Antimicrobial resistance genes in bacteria isolated from Japanese honey, and their potential for conferring macrolide and lincosamide resistance in the American foulbrood pathogen Paenibacillus larvae.</title>
        <authorList>
            <person name="Okamoto M."/>
            <person name="Kumagai M."/>
            <person name="Kanamori H."/>
            <person name="Takamatsu D."/>
        </authorList>
    </citation>
    <scope>NUCLEOTIDE SEQUENCE [LARGE SCALE GENOMIC DNA]</scope>
    <source>
        <strain evidence="8 9">J34TS1</strain>
    </source>
</reference>
<dbReference type="InterPro" id="IPR052020">
    <property type="entry name" value="Cyclic_di-GMP/3'3'-cGAMP_PDE"/>
</dbReference>
<dbReference type="InterPro" id="IPR006674">
    <property type="entry name" value="HD_domain"/>
</dbReference>
<dbReference type="EMBL" id="BORT01000028">
    <property type="protein sequence ID" value="GIO50137.1"/>
    <property type="molecule type" value="Genomic_DNA"/>
</dbReference>
<dbReference type="Proteomes" id="UP000682811">
    <property type="component" value="Unassembled WGS sequence"/>
</dbReference>
<dbReference type="InterPro" id="IPR003607">
    <property type="entry name" value="HD/PDEase_dom"/>
</dbReference>
<feature type="transmembrane region" description="Helical" evidence="4">
    <location>
        <begin position="21"/>
        <end position="43"/>
    </location>
</feature>
<dbReference type="PROSITE" id="PS51832">
    <property type="entry name" value="HD_GYP"/>
    <property type="match status" value="1"/>
</dbReference>
<dbReference type="PROSITE" id="PS50885">
    <property type="entry name" value="HAMP"/>
    <property type="match status" value="1"/>
</dbReference>
<dbReference type="RefSeq" id="WP_212980434.1">
    <property type="nucleotide sequence ID" value="NZ_AP025343.1"/>
</dbReference>
<keyword evidence="4" id="KW-0812">Transmembrane</keyword>
<evidence type="ECO:0000313" key="9">
    <source>
        <dbReference type="Proteomes" id="UP000682811"/>
    </source>
</evidence>